<dbReference type="STRING" id="1075417.SAMN05421823_109212"/>
<name>A0A1G9PKR5_9BACT</name>
<dbReference type="Proteomes" id="UP000198510">
    <property type="component" value="Unassembled WGS sequence"/>
</dbReference>
<sequence length="302" mass="34985">MAIGFQLPFYAQPASPLLQWTVARLGHVALAGLLPARAGAPGAGAPGEDFAQHYYRLVEMIPNYAPIDAQTLLYYDTNLQRHRAQLDSHCAWHHTYEMYLLLVFTELYLDAYFSNPQALRDALNRYNWYRHKASLYPLDELRCLSFSGVDETSLSWLMHMNLMQYRHYLHRHNREDEVQRTILLVRDETHQQMHLRQMQGRRIKAKPFAETQPDFFEHRTVEVMRFDRLNEIKCPNAFRKLAAESLLLIDSKGHTTGKSRPGHRGFVFEYSQEPMLVDATPEAEALACARGEGFRLADHALP</sequence>
<evidence type="ECO:0000313" key="1">
    <source>
        <dbReference type="EMBL" id="SDL98787.1"/>
    </source>
</evidence>
<reference evidence="1 2" key="1">
    <citation type="submission" date="2016-10" db="EMBL/GenBank/DDBJ databases">
        <authorList>
            <person name="de Groot N.N."/>
        </authorList>
    </citation>
    <scope>NUCLEOTIDE SEQUENCE [LARGE SCALE GENOMIC DNA]</scope>
    <source>
        <strain evidence="1 2">DSM 25186</strain>
    </source>
</reference>
<gene>
    <name evidence="1" type="ORF">SAMN05421823_109212</name>
</gene>
<proteinExistence type="predicted"/>
<dbReference type="RefSeq" id="WP_089685793.1">
    <property type="nucleotide sequence ID" value="NZ_FNFO01000009.1"/>
</dbReference>
<accession>A0A1G9PKR5</accession>
<dbReference type="OrthoDB" id="9759819at2"/>
<organism evidence="1 2">
    <name type="scientific">Catalinimonas alkaloidigena</name>
    <dbReference type="NCBI Taxonomy" id="1075417"/>
    <lineage>
        <taxon>Bacteria</taxon>
        <taxon>Pseudomonadati</taxon>
        <taxon>Bacteroidota</taxon>
        <taxon>Cytophagia</taxon>
        <taxon>Cytophagales</taxon>
        <taxon>Catalimonadaceae</taxon>
        <taxon>Catalinimonas</taxon>
    </lineage>
</organism>
<dbReference type="AlphaFoldDB" id="A0A1G9PKR5"/>
<evidence type="ECO:0000313" key="2">
    <source>
        <dbReference type="Proteomes" id="UP000198510"/>
    </source>
</evidence>
<protein>
    <submittedName>
        <fullName evidence="1">Uncharacterized protein</fullName>
    </submittedName>
</protein>
<dbReference type="EMBL" id="FNFO01000009">
    <property type="protein sequence ID" value="SDL98787.1"/>
    <property type="molecule type" value="Genomic_DNA"/>
</dbReference>
<keyword evidence="2" id="KW-1185">Reference proteome</keyword>